<evidence type="ECO:0000313" key="8">
    <source>
        <dbReference type="Proteomes" id="UP000193642"/>
    </source>
</evidence>
<feature type="zinc finger region" description="C3H1-type" evidence="4">
    <location>
        <begin position="255"/>
        <end position="283"/>
    </location>
</feature>
<feature type="region of interest" description="Disordered" evidence="5">
    <location>
        <begin position="71"/>
        <end position="210"/>
    </location>
</feature>
<name>A0A1Y2CU91_9FUNG</name>
<feature type="compositionally biased region" description="Polar residues" evidence="5">
    <location>
        <begin position="175"/>
        <end position="189"/>
    </location>
</feature>
<feature type="non-terminal residue" evidence="7">
    <location>
        <position position="387"/>
    </location>
</feature>
<keyword evidence="1 4" id="KW-0479">Metal-binding</keyword>
<dbReference type="InterPro" id="IPR000571">
    <property type="entry name" value="Znf_CCCH"/>
</dbReference>
<sequence>MQAAQGAPQMQTGPSIDSLLISKMYQQMIMLEAKVAGQDGDIANLKAEVGRLSSIANVSTTHQETQTIKFDNINSGLENPSAGSENGKTAPDFESVNGTTESSRFQRVKQEPIDLIDLNDESVIHSRSSTPSEPSRSSDTSPMHDSSSRVSESEDDSDEEEFQRSESPASIQIYEHTQLNTISSPSQSPIYRKRGYSPNSDGEPSSKRRQLQSRQICVHFAMRGECRHGDQCRNRHECFICQGNHQLSSCTNISPSDKEFCIKWNGMGSCPNRNNCRFKHECFRCNDKLHGYFECGENAVARPLISYTKVCLNFNMMGRKCTDCTKVHVCLICESSEHHVKECSRYLKQSSVYGDCCVGFNAGRQCQGRCRFIHRCFKCSSSFHGCV</sequence>
<dbReference type="PROSITE" id="PS50103">
    <property type="entry name" value="ZF_C3H1"/>
    <property type="match status" value="2"/>
</dbReference>
<reference evidence="7 8" key="1">
    <citation type="submission" date="2016-07" db="EMBL/GenBank/DDBJ databases">
        <title>Pervasive Adenine N6-methylation of Active Genes in Fungi.</title>
        <authorList>
            <consortium name="DOE Joint Genome Institute"/>
            <person name="Mondo S.J."/>
            <person name="Dannebaum R.O."/>
            <person name="Kuo R.C."/>
            <person name="Labutti K."/>
            <person name="Haridas S."/>
            <person name="Kuo A."/>
            <person name="Salamov A."/>
            <person name="Ahrendt S.R."/>
            <person name="Lipzen A."/>
            <person name="Sullivan W."/>
            <person name="Andreopoulos W.B."/>
            <person name="Clum A."/>
            <person name="Lindquist E."/>
            <person name="Daum C."/>
            <person name="Ramamoorthy G.K."/>
            <person name="Gryganskyi A."/>
            <person name="Culley D."/>
            <person name="Magnuson J.K."/>
            <person name="James T.Y."/>
            <person name="O'Malley M.A."/>
            <person name="Stajich J.E."/>
            <person name="Spatafora J.W."/>
            <person name="Visel A."/>
            <person name="Grigoriev I.V."/>
        </authorList>
    </citation>
    <scope>NUCLEOTIDE SEQUENCE [LARGE SCALE GENOMIC DNA]</scope>
    <source>
        <strain evidence="7 8">JEL800</strain>
    </source>
</reference>
<feature type="compositionally biased region" description="Polar residues" evidence="5">
    <location>
        <begin position="71"/>
        <end position="87"/>
    </location>
</feature>
<dbReference type="EMBL" id="MCGO01000007">
    <property type="protein sequence ID" value="ORY50456.1"/>
    <property type="molecule type" value="Genomic_DNA"/>
</dbReference>
<keyword evidence="2 4" id="KW-0863">Zinc-finger</keyword>
<keyword evidence="3 4" id="KW-0862">Zinc</keyword>
<dbReference type="GO" id="GO:0008270">
    <property type="term" value="F:zinc ion binding"/>
    <property type="evidence" value="ECO:0007669"/>
    <property type="project" value="UniProtKB-KW"/>
</dbReference>
<evidence type="ECO:0000256" key="1">
    <source>
        <dbReference type="ARBA" id="ARBA00022723"/>
    </source>
</evidence>
<accession>A0A1Y2CU91</accession>
<dbReference type="SUPFAM" id="SSF90229">
    <property type="entry name" value="CCCH zinc finger"/>
    <property type="match status" value="1"/>
</dbReference>
<evidence type="ECO:0000256" key="5">
    <source>
        <dbReference type="SAM" id="MobiDB-lite"/>
    </source>
</evidence>
<feature type="domain" description="C3H1-type" evidence="6">
    <location>
        <begin position="255"/>
        <end position="283"/>
    </location>
</feature>
<evidence type="ECO:0000256" key="2">
    <source>
        <dbReference type="ARBA" id="ARBA00022771"/>
    </source>
</evidence>
<dbReference type="SMART" id="SM00356">
    <property type="entry name" value="ZnF_C3H1"/>
    <property type="match status" value="2"/>
</dbReference>
<organism evidence="7 8">
    <name type="scientific">Rhizoclosmatium globosum</name>
    <dbReference type="NCBI Taxonomy" id="329046"/>
    <lineage>
        <taxon>Eukaryota</taxon>
        <taxon>Fungi</taxon>
        <taxon>Fungi incertae sedis</taxon>
        <taxon>Chytridiomycota</taxon>
        <taxon>Chytridiomycota incertae sedis</taxon>
        <taxon>Chytridiomycetes</taxon>
        <taxon>Chytridiales</taxon>
        <taxon>Chytriomycetaceae</taxon>
        <taxon>Rhizoclosmatium</taxon>
    </lineage>
</organism>
<keyword evidence="8" id="KW-1185">Reference proteome</keyword>
<comment type="caution">
    <text evidence="7">The sequence shown here is derived from an EMBL/GenBank/DDBJ whole genome shotgun (WGS) entry which is preliminary data.</text>
</comment>
<gene>
    <name evidence="7" type="ORF">BCR33DRAFT_762772</name>
</gene>
<dbReference type="Gene3D" id="4.10.1000.10">
    <property type="entry name" value="Zinc finger, CCCH-type"/>
    <property type="match status" value="1"/>
</dbReference>
<dbReference type="InterPro" id="IPR036855">
    <property type="entry name" value="Znf_CCCH_sf"/>
</dbReference>
<evidence type="ECO:0000313" key="7">
    <source>
        <dbReference type="EMBL" id="ORY50456.1"/>
    </source>
</evidence>
<feature type="domain" description="C3H1-type" evidence="6">
    <location>
        <begin position="211"/>
        <end position="239"/>
    </location>
</feature>
<dbReference type="Proteomes" id="UP000193642">
    <property type="component" value="Unassembled WGS sequence"/>
</dbReference>
<protein>
    <recommendedName>
        <fullName evidence="6">C3H1-type domain-containing protein</fullName>
    </recommendedName>
</protein>
<evidence type="ECO:0000256" key="3">
    <source>
        <dbReference type="ARBA" id="ARBA00022833"/>
    </source>
</evidence>
<dbReference type="OrthoDB" id="2181985at2759"/>
<dbReference type="AlphaFoldDB" id="A0A1Y2CU91"/>
<feature type="compositionally biased region" description="Polar residues" evidence="5">
    <location>
        <begin position="96"/>
        <end position="105"/>
    </location>
</feature>
<proteinExistence type="predicted"/>
<evidence type="ECO:0000256" key="4">
    <source>
        <dbReference type="PROSITE-ProRule" id="PRU00723"/>
    </source>
</evidence>
<evidence type="ECO:0000259" key="6">
    <source>
        <dbReference type="PROSITE" id="PS50103"/>
    </source>
</evidence>
<feature type="compositionally biased region" description="Low complexity" evidence="5">
    <location>
        <begin position="126"/>
        <end position="150"/>
    </location>
</feature>
<feature type="zinc finger region" description="C3H1-type" evidence="4">
    <location>
        <begin position="211"/>
        <end position="239"/>
    </location>
</feature>